<name>A0ABU8QAN8_9SPHN</name>
<sequence length="334" mass="35735">MSEGSATRTKRRARPIAILVAMVVVAVVAAGLWLASRPAPEQLQGMVDADEVNVGTKALARVERLIAEEGQRVQAGTLLATLSSPEIAGSQAQAQGALDAARAVASETNEGARTEDVATLRSTWQAAQAAADLAAVTSRRTANLYAEGVVAAQRRDEAAAARDSSARNAEAARQQYLKALAGARPQNKQAVNAQVRIAEAGLRTATALEQETRLVSPIAGEVARKLVQPGEVVSPVIPAYQVIDIDHPWIALNLREDHYRGLSVGTILHGHIPALGRDADFKVYLIAPRGDFATWRATREASGYDVRTFEVRLHPVTPIAKLRPGMSVLFDWPQ</sequence>
<evidence type="ECO:0000313" key="3">
    <source>
        <dbReference type="Proteomes" id="UP001380365"/>
    </source>
</evidence>
<reference evidence="2 3" key="1">
    <citation type="submission" date="2023-12" db="EMBL/GenBank/DDBJ databases">
        <title>Gut-associated functions are favored during microbiome assembly across C. elegans life.</title>
        <authorList>
            <person name="Zimmermann J."/>
        </authorList>
    </citation>
    <scope>NUCLEOTIDE SEQUENCE [LARGE SCALE GENOMIC DNA]</scope>
    <source>
        <strain evidence="2 3">JUb134</strain>
    </source>
</reference>
<proteinExistence type="predicted"/>
<keyword evidence="1" id="KW-1133">Transmembrane helix</keyword>
<dbReference type="PANTHER" id="PTHR30438">
    <property type="entry name" value="36 KDA ANTIGEN-RELATED"/>
    <property type="match status" value="1"/>
</dbReference>
<dbReference type="EMBL" id="JBBGZA010000003">
    <property type="protein sequence ID" value="MEJ5096580.1"/>
    <property type="molecule type" value="Genomic_DNA"/>
</dbReference>
<accession>A0ABU8QAN8</accession>
<keyword evidence="3" id="KW-1185">Reference proteome</keyword>
<gene>
    <name evidence="2" type="ORF">WH159_18875</name>
</gene>
<keyword evidence="1" id="KW-0472">Membrane</keyword>
<feature type="transmembrane region" description="Helical" evidence="1">
    <location>
        <begin position="16"/>
        <end position="35"/>
    </location>
</feature>
<evidence type="ECO:0000256" key="1">
    <source>
        <dbReference type="SAM" id="Phobius"/>
    </source>
</evidence>
<organism evidence="2 3">
    <name type="scientific">Sphingomonas molluscorum</name>
    <dbReference type="NCBI Taxonomy" id="418184"/>
    <lineage>
        <taxon>Bacteria</taxon>
        <taxon>Pseudomonadati</taxon>
        <taxon>Pseudomonadota</taxon>
        <taxon>Alphaproteobacteria</taxon>
        <taxon>Sphingomonadales</taxon>
        <taxon>Sphingomonadaceae</taxon>
        <taxon>Sphingomonas</taxon>
    </lineage>
</organism>
<evidence type="ECO:0000313" key="2">
    <source>
        <dbReference type="EMBL" id="MEJ5096580.1"/>
    </source>
</evidence>
<keyword evidence="1" id="KW-0812">Transmembrane</keyword>
<protein>
    <submittedName>
        <fullName evidence="2">Efflux RND transporter periplasmic adaptor subunit</fullName>
    </submittedName>
</protein>
<comment type="caution">
    <text evidence="2">The sequence shown here is derived from an EMBL/GenBank/DDBJ whole genome shotgun (WGS) entry which is preliminary data.</text>
</comment>
<dbReference type="Gene3D" id="2.40.30.170">
    <property type="match status" value="1"/>
</dbReference>
<dbReference type="PANTHER" id="PTHR30438:SF1">
    <property type="entry name" value="36 KDA ANTIGEN"/>
    <property type="match status" value="1"/>
</dbReference>
<dbReference type="Gene3D" id="2.40.50.100">
    <property type="match status" value="1"/>
</dbReference>
<dbReference type="SUPFAM" id="SSF111369">
    <property type="entry name" value="HlyD-like secretion proteins"/>
    <property type="match status" value="1"/>
</dbReference>
<dbReference type="Proteomes" id="UP001380365">
    <property type="component" value="Unassembled WGS sequence"/>
</dbReference>
<dbReference type="RefSeq" id="WP_339539020.1">
    <property type="nucleotide sequence ID" value="NZ_JBBGZA010000003.1"/>
</dbReference>